<dbReference type="Gene3D" id="2.180.10.10">
    <property type="entry name" value="RHS repeat-associated core"/>
    <property type="match status" value="3"/>
</dbReference>
<reference evidence="4 5" key="1">
    <citation type="submission" date="2018-07" db="EMBL/GenBank/DDBJ databases">
        <title>Motiliproteus coralliicola sp. nov., a bacterium isolated from Coral.</title>
        <authorList>
            <person name="Wang G."/>
        </authorList>
    </citation>
    <scope>NUCLEOTIDE SEQUENCE [LARGE SCALE GENOMIC DNA]</scope>
    <source>
        <strain evidence="4 5">C34</strain>
    </source>
</reference>
<feature type="domain" description="Dystroglycan-type cadherin-like" evidence="3">
    <location>
        <begin position="1008"/>
        <end position="1100"/>
    </location>
</feature>
<protein>
    <submittedName>
        <fullName evidence="4">Tandem-95 repeat protein</fullName>
    </submittedName>
</protein>
<feature type="domain" description="Dystroglycan-type cadherin-like" evidence="3">
    <location>
        <begin position="2024"/>
        <end position="2114"/>
    </location>
</feature>
<dbReference type="InterPro" id="IPR022385">
    <property type="entry name" value="Rhs_assc_core"/>
</dbReference>
<dbReference type="InterPro" id="IPR031325">
    <property type="entry name" value="RHS_repeat"/>
</dbReference>
<dbReference type="Proteomes" id="UP000253769">
    <property type="component" value="Unassembled WGS sequence"/>
</dbReference>
<dbReference type="CDD" id="cd11304">
    <property type="entry name" value="Cadherin_repeat"/>
    <property type="match status" value="2"/>
</dbReference>
<dbReference type="GO" id="GO:0016020">
    <property type="term" value="C:membrane"/>
    <property type="evidence" value="ECO:0007669"/>
    <property type="project" value="InterPro"/>
</dbReference>
<dbReference type="NCBIfam" id="TIGR03696">
    <property type="entry name" value="Rhs_assc_core"/>
    <property type="match status" value="1"/>
</dbReference>
<feature type="domain" description="Dystroglycan-type cadherin-like" evidence="3">
    <location>
        <begin position="1827"/>
        <end position="1929"/>
    </location>
</feature>
<accession>A0A369W8M1</accession>
<comment type="caution">
    <text evidence="4">The sequence shown here is derived from an EMBL/GenBank/DDBJ whole genome shotgun (WGS) entry which is preliminary data.</text>
</comment>
<dbReference type="NCBIfam" id="TIGR01643">
    <property type="entry name" value="YD_repeat_2x"/>
    <property type="match status" value="15"/>
</dbReference>
<dbReference type="InterPro" id="IPR015919">
    <property type="entry name" value="Cadherin-like_sf"/>
</dbReference>
<dbReference type="SUPFAM" id="SSF49313">
    <property type="entry name" value="Cadherin-like"/>
    <property type="match status" value="7"/>
</dbReference>
<dbReference type="InterPro" id="IPR056823">
    <property type="entry name" value="TEN-like_YD-shell"/>
</dbReference>
<dbReference type="InterPro" id="IPR013783">
    <property type="entry name" value="Ig-like_fold"/>
</dbReference>
<dbReference type="GO" id="GO:0005509">
    <property type="term" value="F:calcium ion binding"/>
    <property type="evidence" value="ECO:0007669"/>
    <property type="project" value="InterPro"/>
</dbReference>
<dbReference type="Pfam" id="PF25023">
    <property type="entry name" value="TEN_YD-shell"/>
    <property type="match status" value="3"/>
</dbReference>
<dbReference type="CDD" id="cd00688">
    <property type="entry name" value="ISOPREN_C2_like"/>
    <property type="match status" value="1"/>
</dbReference>
<dbReference type="Gene3D" id="1.50.10.20">
    <property type="match status" value="1"/>
</dbReference>
<dbReference type="NCBIfam" id="NF012211">
    <property type="entry name" value="tand_rpt_95"/>
    <property type="match status" value="3"/>
</dbReference>
<evidence type="ECO:0000256" key="2">
    <source>
        <dbReference type="SAM" id="SignalP"/>
    </source>
</evidence>
<dbReference type="SUPFAM" id="SSF69318">
    <property type="entry name" value="Integrin alpha N-terminal domain"/>
    <property type="match status" value="1"/>
</dbReference>
<feature type="signal peptide" evidence="2">
    <location>
        <begin position="1"/>
        <end position="21"/>
    </location>
</feature>
<keyword evidence="1" id="KW-0677">Repeat</keyword>
<gene>
    <name evidence="4" type="ORF">DV711_16910</name>
</gene>
<dbReference type="SMART" id="SM00736">
    <property type="entry name" value="CADG"/>
    <property type="match status" value="3"/>
</dbReference>
<dbReference type="PANTHER" id="PTHR32305">
    <property type="match status" value="1"/>
</dbReference>
<evidence type="ECO:0000256" key="1">
    <source>
        <dbReference type="ARBA" id="ARBA00022737"/>
    </source>
</evidence>
<evidence type="ECO:0000313" key="4">
    <source>
        <dbReference type="EMBL" id="RDE18338.1"/>
    </source>
</evidence>
<dbReference type="Pfam" id="PF17963">
    <property type="entry name" value="Big_9"/>
    <property type="match status" value="4"/>
</dbReference>
<evidence type="ECO:0000313" key="5">
    <source>
        <dbReference type="Proteomes" id="UP000253769"/>
    </source>
</evidence>
<dbReference type="Pfam" id="PF05593">
    <property type="entry name" value="RHS_repeat"/>
    <property type="match status" value="7"/>
</dbReference>
<dbReference type="InterPro" id="IPR006530">
    <property type="entry name" value="YD"/>
</dbReference>
<name>A0A369W8M1_9GAMM</name>
<dbReference type="InterPro" id="IPR008930">
    <property type="entry name" value="Terpenoid_cyclase/PrenylTrfase"/>
</dbReference>
<dbReference type="InterPro" id="IPR006644">
    <property type="entry name" value="Cadg"/>
</dbReference>
<proteinExistence type="predicted"/>
<dbReference type="EMBL" id="QQOH01000005">
    <property type="protein sequence ID" value="RDE18338.1"/>
    <property type="molecule type" value="Genomic_DNA"/>
</dbReference>
<sequence length="3900" mass="426544">MRKGFLGVCSAIVLFSNTVLAAPFVETEDIILEPDFCSLYPLTVPTSVLAGAQPGQHFPNIPLNAEEGNYSWLSWQGDTDANTVATSLIPPGNSQNYQNPDNPLDHQLNIGDWVEGSPGVMNSDDNRAHTDALLNRNIIIPVWNDHRGQGSHFDYQVAKFAVVSLTDYQYSGKGYISFIFKRYTRCYNIRPVAQNQSITTPEDTPIVISLLATDENGDSLQYEILTEPQQGVIEVLDNQVTYTPTENYNGPDSLVFIVNDGEQLSNTATVSIDVTPVNDPPVADDKTASGLEDTPIPLTFSGSDIEQTPLEFSPATQPQHGTLTQVDGRYAYQPNPDYFGPDSFTYIANDGELDSQPANYVITVVPVNDPPTAQDITAEVESGIVLPITLLGDDIDSKNLQYRVLSQPEDGSLGGEDAQLTYQSTPFYDGVVTFTYSVSDGELESAPATVTITVIYPNEPPVITNPPLTVTPEQQYYDHQVLADDPNQDPLTYSLDFGPQGMSINPNDGSMSWLPQDSYVQSVPTFNKQCYIVPTGATKLYEEGDEVNSQVYIAPLFHRVRTAIKNAGIYTAREAISWHQRKNCLGCHVQNQSLLGLQASKDKAEIDEAAANYLLTEILASQQSDGTIRRSHPEYAKTQTAFALWALNQVPERELTYEAREHALAYFWERRQSNGQQLYWSQDHDTGWLNNTDAMTMLIAQSAARFIAESTERETLTSNQQTLVENYSQAASGITEFVLARAFNNEDQSLLSAFRLVTLAELVPLLANQSSYDQIQAAIDHLDSLLRQRQEQDGGWNRYASGAVGDPLTSAWVGIALNYQKPAITDPAIIANIEYLLDNQSPSGTWVTNSGLFSTHLATTSLVMAYLPVALEHLGNPDVRVGHIQLQQNDSGIHQLSVEITNRGLADITAPVKVTFYNGDPQMGDLLGAVSLNALTSGVTLKPNITVDDQRLNDDVHVVLSVSDKVEECQITNNNAVAALVRLRVTDPGQLFDTQVFTLNVDDVNQAPVIDSQPVIELQAGQSFDYRVETSDADNGDAHSFTLISGPEGLFIDPRTGKFTSAPGALAAGSYQITVEVEDLRGATTQQTFTLTVYQNLSPQIISDALIRGEEHSAYQYDVEATDPNPGDLLRYQIEQGPEELAVDINSGLIDWVKTQGFIDNRVDSNTMCMAEPVASTGQFEPVLKWHWSGSSFYSAYNQVMAMPVVAQLNDDNSDGEINSKDTPDVIFSTFRNWYYRNPGILRAVSGKDGKEIWSNTTARWATPMFAPAVGDIDGDGLVEVIVGSGYYNGSKTLIVYENDGRKKYERSITHFGAPILADLEGDGQVEIVMSGIVYDAVTGQELWRTARRDSKVLALDLDLDGKQEVFASGQAYDHQGNMIWDASSGYSAAVGNFDSDDYPEIAVKHDTHTIKLLEHDGSVKWGPVSIPGNGGGPLTIADIDGDGEPEIGVAGANYYVAFEADGTVKWKSKTKDWSSQATGSSVFDFEGDGKAEILYGDEHYFRVYEGETGTIKLQIPNPSGTLFEYPLVVDVDNDNHAEIVVVSNNYNFSGTTGIRVFEDINDSWAPTRAIWNQHAYSINNVNDDGTIPANPTPSWLTHNTFRLNTFADREALALPDLTVHSITFDEDSNTLSAKVKNRGLAPVTKPTIITFTHEHFWSGDEALGQQTVPPLAAGEEVIVSLEVANGDALINSIRADLTTADDVTECLTDNNSSRAAIVDVRVFDPAGLSDSQKFALSVADTNDSPVISSSAASTAPIGSDFYTFTVTVEDPDKGDTFAFELVDAPEGISIHPRTGKITLTDLAEAVYSFTIRATDLSGAVAEQRHVLTVTTPDNQPPVISSEPTPSVAAGQTYRYDVDATDPDGDAVVYFFSRSQPGMTIDGVSGQINWTPTAADIGLKPVEVIALDPQGAYSRQYFLIEVIDPDLANQPPVISSVPSGSVYAGQVFSYQVMASDPDGDALSYALINDVVGMSISAQGLLTWLPDASLIGQTQIVELVVSDGRGGNAIQKLTLPVNEAANNPPIITSLPIQQTTVDQPYLYRIAATDADGDSIQLSLDQAPNGMHIDGNQVSWTPSAVQAEVSHDVVVRATDSRGSASLQRFNIFVNAADAANSAPQIDSTPQSPALVDQQYRYQLIARDADGDVLSYSLENAPIGMTINAQGLLQWTPTSEQVGTHAISIRVTDGKAAALQSYHLQAVEDLDNQFPQISSRPLTTAVVGYDYRSQIVASDPDGDLLSFGTTVQPEGMNVSAEGLVEWTPLPDQVGSHEVTLFADDGQGRALQTFTIQVTEKPLPLAVTILVTPPYPAEGDTVSIDIFSEGGLGATEASLQVDGLNVPLNSFGQAQVVASGIGSHEIIATVTDQQSTTVQTASFSVRDETDTTAPLVSFISPEFDSRITAPVDVIATVEDDNLTRYRVLVSPKGQQRWQQIGEGSTNITEGVVASFDPTLLVNGQYDLIVQAEDVNGQTSSDGVVVLVDGDLKVGNFSVTFEDLNIPVAGIPIRVTRTYDSRRRFESLDFGYGWSVGYQDVKVEESRTPGKFWEINEYRSGPYGVYADFCIEPQGAPVVSVTLPTGDVERFEAAASPSCNSYQVVKDVKLVFNAVGDTQSQLEALDSVNARYEGGTLLETGSFSGPVNPTRYKLTTRTGYIYLLNQDLGIEQVIDPNGHTLTYSNDGIVHSSGKSVDFVRDSQGRITLIVDPNGNILNYGYDAAQNLSLYSDTGQNDTSFTYNSNHGLLDIIDPLGRTLVRNIYDDDGRLIAQDDSDGNRTEFNHDITGRQSVITDRLGRTSFLYYDDMGNVTSRIDPLGQRTNFTYDERGNQLSKTDPLGNVTTATFNASNDQLTQTDGEGNTVSFSYNTRGQELTITDAKSQAYTNVYDSVGNLLSVTDPDGNIAGNNIDANGHVSLSQDVLGHTTSYTYDADGNKLTETNHLGEVVHYSYDANGNVLSETRARTLADGLVVDDVTVYTYDAQNRVIKTQLPDGSVQHSEYDALGNQTAAIDSLQRRTEYDYDVYGRLLETRYPDGTFSRSSYDAEGNKLTDTDRLGHTTHYGYDDLNRLLQTIYPDGSVISTEYDEAGRVSAEIDANNNRTEYNYDRAGRRILSRNALAQEHRFGYDQNGNLISETDALGHTTSYSYNALDQRTETRFDNASTLADTLDALGRRTAQADQANISTQYRYDALGRLTSVTDALSGETHYSYDEAGNKLTQTDAEGRTTRWEYDSLGRVTARILPMGQRERFVYDAAGQLVEQTDFNGNTRHHRYDSNGRLTRTDYHDGSAEAFSYDAEGNRLSAGNAEGTWLYRYDSRNRLIQETQPNGNQLHYAYDANGNRTRLQVIDGGANVLLDQQFGYDVLNRLESVTDVRGTTSYGYDQVGNRSSISYANGTSTTYVYDNLNRLEQISHYGPGGALLSRFSYNLDATGRRTGILEANGRDSQYSYDQLYRLVSEQITDPVNGDYNATYQYDKVGNRDYQTIDGVSTSYVYDDNDRLTQQGGTFYSYDDNGNTLSVTEGGLVTRYSYDADNKLVSLNKAGIDTRFGYNPDGIRISKSEAGDTTEYTVDSNRDYAQVLVEAGTSHQILYRYGDDLISQEQGGEEFFFHYDGLGSTRSLTDESGNLSDSFGYEAFGGLLNRTGSTENSYQFAGEQFDPSLGQYYLRARYYDQEVGRFRQQDLFEGWDDDPITLNKYLYANSDPSSYIDPTGKFGFGLIAPSGISSQIQSTSIAVGVSSFARIAVGLFASGTIAYGVNDSYTTMLANSAAAQKMLELERGKLESKVTESSKGRGDLVYHYTDRVAARAIMAMQCGFASKWFKHPDGLERPPGIYATLLHPWISGWTQTDLRSVLYAKPRNQDVSYFVAMESTGFLHLGVESYKPGPRGSCVPVTAVYTGANLMMPK</sequence>
<dbReference type="InterPro" id="IPR028994">
    <property type="entry name" value="Integrin_alpha_N"/>
</dbReference>
<keyword evidence="2" id="KW-0732">Signal</keyword>
<dbReference type="Pfam" id="PF05345">
    <property type="entry name" value="He_PIG"/>
    <property type="match status" value="6"/>
</dbReference>
<keyword evidence="5" id="KW-1185">Reference proteome</keyword>
<dbReference type="InterPro" id="IPR050708">
    <property type="entry name" value="T6SS_VgrG/RHS"/>
</dbReference>
<evidence type="ECO:0000259" key="3">
    <source>
        <dbReference type="SMART" id="SM00736"/>
    </source>
</evidence>
<dbReference type="Gene3D" id="2.60.40.2810">
    <property type="match status" value="2"/>
</dbReference>
<organism evidence="4 5">
    <name type="scientific">Motiliproteus coralliicola</name>
    <dbReference type="NCBI Taxonomy" id="2283196"/>
    <lineage>
        <taxon>Bacteria</taxon>
        <taxon>Pseudomonadati</taxon>
        <taxon>Pseudomonadota</taxon>
        <taxon>Gammaproteobacteria</taxon>
        <taxon>Oceanospirillales</taxon>
        <taxon>Oceanospirillaceae</taxon>
        <taxon>Motiliproteus</taxon>
    </lineage>
</organism>
<feature type="chain" id="PRO_5016596634" evidence="2">
    <location>
        <begin position="22"/>
        <end position="3900"/>
    </location>
</feature>
<dbReference type="Gene3D" id="2.60.40.10">
    <property type="entry name" value="Immunoglobulins"/>
    <property type="match status" value="9"/>
</dbReference>
<dbReference type="PANTHER" id="PTHR32305:SF15">
    <property type="entry name" value="PROTEIN RHSA-RELATED"/>
    <property type="match status" value="1"/>
</dbReference>
<dbReference type="SUPFAM" id="SSF48239">
    <property type="entry name" value="Terpenoid cyclases/Protein prenyltransferases"/>
    <property type="match status" value="1"/>
</dbReference>
<dbReference type="OrthoDB" id="6113780at2"/>